<protein>
    <recommendedName>
        <fullName evidence="3">Mos1 transposase HTH domain-containing protein</fullName>
    </recommendedName>
</protein>
<sequence>MKILRSMWINERIPDTWRHAIIIFFHKKLSGEELCELCDRSLELLKYFFAAYHTQGLGLFWIGFFKYRGGTKRDEQVGSSPGRSTIGKERQESVWQWYSKSILLAFPGCGTRGTRENRLTAPVLPSAPRSSAQLRLPLHQLDILHDRLRPPTTRLPIAL</sequence>
<organism evidence="1 2">
    <name type="scientific">Necator americanus</name>
    <name type="common">Human hookworm</name>
    <dbReference type="NCBI Taxonomy" id="51031"/>
    <lineage>
        <taxon>Eukaryota</taxon>
        <taxon>Metazoa</taxon>
        <taxon>Ecdysozoa</taxon>
        <taxon>Nematoda</taxon>
        <taxon>Chromadorea</taxon>
        <taxon>Rhabditida</taxon>
        <taxon>Rhabditina</taxon>
        <taxon>Rhabditomorpha</taxon>
        <taxon>Strongyloidea</taxon>
        <taxon>Ancylostomatidae</taxon>
        <taxon>Bunostominae</taxon>
        <taxon>Necator</taxon>
    </lineage>
</organism>
<gene>
    <name evidence="1" type="primary">Necator_chrI.g1141</name>
    <name evidence="1" type="ORF">RB195_005017</name>
</gene>
<accession>A0ABR1BPA6</accession>
<evidence type="ECO:0000313" key="2">
    <source>
        <dbReference type="Proteomes" id="UP001303046"/>
    </source>
</evidence>
<dbReference type="EMBL" id="JAVFWL010000001">
    <property type="protein sequence ID" value="KAK6727065.1"/>
    <property type="molecule type" value="Genomic_DNA"/>
</dbReference>
<keyword evidence="2" id="KW-1185">Reference proteome</keyword>
<comment type="caution">
    <text evidence="1">The sequence shown here is derived from an EMBL/GenBank/DDBJ whole genome shotgun (WGS) entry which is preliminary data.</text>
</comment>
<proteinExistence type="predicted"/>
<reference evidence="1 2" key="1">
    <citation type="submission" date="2023-08" db="EMBL/GenBank/DDBJ databases">
        <title>A Necator americanus chromosomal reference genome.</title>
        <authorList>
            <person name="Ilik V."/>
            <person name="Petrzelkova K.J."/>
            <person name="Pardy F."/>
            <person name="Fuh T."/>
            <person name="Niatou-Singa F.S."/>
            <person name="Gouil Q."/>
            <person name="Baker L."/>
            <person name="Ritchie M.E."/>
            <person name="Jex A.R."/>
            <person name="Gazzola D."/>
            <person name="Li H."/>
            <person name="Toshio Fujiwara R."/>
            <person name="Zhan B."/>
            <person name="Aroian R.V."/>
            <person name="Pafco B."/>
            <person name="Schwarz E.M."/>
        </authorList>
    </citation>
    <scope>NUCLEOTIDE SEQUENCE [LARGE SCALE GENOMIC DNA]</scope>
    <source>
        <strain evidence="1 2">Aroian</strain>
        <tissue evidence="1">Whole animal</tissue>
    </source>
</reference>
<evidence type="ECO:0000313" key="1">
    <source>
        <dbReference type="EMBL" id="KAK6727065.1"/>
    </source>
</evidence>
<dbReference type="Proteomes" id="UP001303046">
    <property type="component" value="Unassembled WGS sequence"/>
</dbReference>
<name>A0ABR1BPA6_NECAM</name>
<evidence type="ECO:0008006" key="3">
    <source>
        <dbReference type="Google" id="ProtNLM"/>
    </source>
</evidence>